<dbReference type="Gene3D" id="1.10.10.10">
    <property type="entry name" value="Winged helix-like DNA-binding domain superfamily/Winged helix DNA-binding domain"/>
    <property type="match status" value="1"/>
</dbReference>
<dbReference type="GO" id="GO:0003700">
    <property type="term" value="F:DNA-binding transcription factor activity"/>
    <property type="evidence" value="ECO:0007669"/>
    <property type="project" value="InterPro"/>
</dbReference>
<evidence type="ECO:0000256" key="5">
    <source>
        <dbReference type="SAM" id="MobiDB-lite"/>
    </source>
</evidence>
<dbReference type="FunFam" id="1.10.10.10:FF:000001">
    <property type="entry name" value="LysR family transcriptional regulator"/>
    <property type="match status" value="1"/>
</dbReference>
<feature type="compositionally biased region" description="Basic and acidic residues" evidence="5">
    <location>
        <begin position="304"/>
        <end position="319"/>
    </location>
</feature>
<organism evidence="7 8">
    <name type="scientific">Burkholderia ubonensis subsp. mesacidophila</name>
    <dbReference type="NCBI Taxonomy" id="265293"/>
    <lineage>
        <taxon>Bacteria</taxon>
        <taxon>Pseudomonadati</taxon>
        <taxon>Pseudomonadota</taxon>
        <taxon>Betaproteobacteria</taxon>
        <taxon>Burkholderiales</taxon>
        <taxon>Burkholderiaceae</taxon>
        <taxon>Burkholderia</taxon>
        <taxon>Burkholderia cepacia complex</taxon>
    </lineage>
</organism>
<dbReference type="InterPro" id="IPR058163">
    <property type="entry name" value="LysR-type_TF_proteobact-type"/>
</dbReference>
<dbReference type="InterPro" id="IPR000847">
    <property type="entry name" value="LysR_HTH_N"/>
</dbReference>
<dbReference type="Gene3D" id="3.40.190.290">
    <property type="match status" value="1"/>
</dbReference>
<dbReference type="SUPFAM" id="SSF46785">
    <property type="entry name" value="Winged helix' DNA-binding domain"/>
    <property type="match status" value="1"/>
</dbReference>
<gene>
    <name evidence="7" type="ORF">BZL54_20300</name>
</gene>
<dbReference type="InterPro" id="IPR036390">
    <property type="entry name" value="WH_DNA-bd_sf"/>
</dbReference>
<dbReference type="PANTHER" id="PTHR30537:SF5">
    <property type="entry name" value="HTH-TYPE TRANSCRIPTIONAL ACTIVATOR TTDR-RELATED"/>
    <property type="match status" value="1"/>
</dbReference>
<name>A0A2A4FDY9_9BURK</name>
<keyword evidence="2" id="KW-0805">Transcription regulation</keyword>
<dbReference type="GO" id="GO:0043565">
    <property type="term" value="F:sequence-specific DNA binding"/>
    <property type="evidence" value="ECO:0007669"/>
    <property type="project" value="TreeGrafter"/>
</dbReference>
<evidence type="ECO:0000256" key="4">
    <source>
        <dbReference type="ARBA" id="ARBA00023163"/>
    </source>
</evidence>
<dbReference type="Proteomes" id="UP000217994">
    <property type="component" value="Unassembled WGS sequence"/>
</dbReference>
<evidence type="ECO:0000256" key="3">
    <source>
        <dbReference type="ARBA" id="ARBA00023125"/>
    </source>
</evidence>
<accession>A0A2A4FDY9</accession>
<evidence type="ECO:0000256" key="1">
    <source>
        <dbReference type="ARBA" id="ARBA00009437"/>
    </source>
</evidence>
<dbReference type="RefSeq" id="WP_084910422.1">
    <property type="nucleotide sequence ID" value="NZ_CP020739.1"/>
</dbReference>
<dbReference type="InterPro" id="IPR005119">
    <property type="entry name" value="LysR_subst-bd"/>
</dbReference>
<dbReference type="SUPFAM" id="SSF53850">
    <property type="entry name" value="Periplasmic binding protein-like II"/>
    <property type="match status" value="1"/>
</dbReference>
<keyword evidence="4" id="KW-0804">Transcription</keyword>
<dbReference type="EMBL" id="MTZU01000060">
    <property type="protein sequence ID" value="PCE30549.1"/>
    <property type="molecule type" value="Genomic_DNA"/>
</dbReference>
<dbReference type="PANTHER" id="PTHR30537">
    <property type="entry name" value="HTH-TYPE TRANSCRIPTIONAL REGULATOR"/>
    <property type="match status" value="1"/>
</dbReference>
<comment type="similarity">
    <text evidence="1">Belongs to the LysR transcriptional regulatory family.</text>
</comment>
<evidence type="ECO:0000313" key="7">
    <source>
        <dbReference type="EMBL" id="PCE30549.1"/>
    </source>
</evidence>
<dbReference type="CDD" id="cd08422">
    <property type="entry name" value="PBP2_CrgA_like"/>
    <property type="match status" value="1"/>
</dbReference>
<sequence>MDLIQSMQVFVTLADAGTFTETGKRLDITTAQVSRTIAALETRLGIRLLNRTTRSMCLTEAGERYLARARDITLAVDASEREARGARLHPHGRLRAHCSASIANRFVIPLVARFQARYPDVSVDLTLAPHLPDLIRNSYDVAVIAMPSLPSSDQVAIDVGRIDSVLCASPAYVERHGMPDTPRALARHRCLQLVAPAYLERAWTLSNGGKSETIAFEPAMTADVAASLAIAVREGAGIGLLPDFVADDGLRSGALVRVLPDYRSDEVGVFLVYPSRRHLDAKTRAWVDFMKIELRDALAGTHGDTADRDGDATAPDHPDAAVAQSLARPASPQAARQKTSPAPPRPRAHTRG</sequence>
<evidence type="ECO:0000313" key="8">
    <source>
        <dbReference type="Proteomes" id="UP000217994"/>
    </source>
</evidence>
<keyword evidence="3" id="KW-0238">DNA-binding</keyword>
<feature type="region of interest" description="Disordered" evidence="5">
    <location>
        <begin position="301"/>
        <end position="352"/>
    </location>
</feature>
<dbReference type="GeneID" id="69006638"/>
<proteinExistence type="inferred from homology"/>
<protein>
    <submittedName>
        <fullName evidence="7">LysR family transcriptional regulator</fullName>
    </submittedName>
</protein>
<reference evidence="7 8" key="1">
    <citation type="submission" date="2017-01" db="EMBL/GenBank/DDBJ databases">
        <title>Whole-Genome Shotgun Sequencing of Two beta-Proteobacterial Species in Search of the Bulgecin Biosynthetic Cluster.</title>
        <authorList>
            <person name="Horsman M.E."/>
            <person name="Marous D.R."/>
            <person name="Li R."/>
            <person name="Oliver R.A."/>
            <person name="Byun B."/>
            <person name="Emrich S.J."/>
            <person name="Boggess B."/>
            <person name="Townsend C.A."/>
            <person name="Mobashery S."/>
        </authorList>
    </citation>
    <scope>NUCLEOTIDE SEQUENCE [LARGE SCALE GENOMIC DNA]</scope>
    <source>
        <strain evidence="7 8">ATCC 31433</strain>
    </source>
</reference>
<evidence type="ECO:0000259" key="6">
    <source>
        <dbReference type="PROSITE" id="PS50931"/>
    </source>
</evidence>
<dbReference type="AlphaFoldDB" id="A0A2A4FDY9"/>
<evidence type="ECO:0000256" key="2">
    <source>
        <dbReference type="ARBA" id="ARBA00023015"/>
    </source>
</evidence>
<dbReference type="Pfam" id="PF00126">
    <property type="entry name" value="HTH_1"/>
    <property type="match status" value="1"/>
</dbReference>
<dbReference type="GO" id="GO:0006351">
    <property type="term" value="P:DNA-templated transcription"/>
    <property type="evidence" value="ECO:0007669"/>
    <property type="project" value="TreeGrafter"/>
</dbReference>
<comment type="caution">
    <text evidence="7">The sequence shown here is derived from an EMBL/GenBank/DDBJ whole genome shotgun (WGS) entry which is preliminary data.</text>
</comment>
<feature type="domain" description="HTH lysR-type" evidence="6">
    <location>
        <begin position="1"/>
        <end position="59"/>
    </location>
</feature>
<dbReference type="PROSITE" id="PS50931">
    <property type="entry name" value="HTH_LYSR"/>
    <property type="match status" value="1"/>
</dbReference>
<dbReference type="Pfam" id="PF03466">
    <property type="entry name" value="LysR_substrate"/>
    <property type="match status" value="1"/>
</dbReference>
<dbReference type="InterPro" id="IPR036388">
    <property type="entry name" value="WH-like_DNA-bd_sf"/>
</dbReference>